<name>A0A4R7ZWX9_9ACTN</name>
<evidence type="ECO:0000313" key="3">
    <source>
        <dbReference type="Proteomes" id="UP000295447"/>
    </source>
</evidence>
<keyword evidence="1" id="KW-0812">Transmembrane</keyword>
<feature type="transmembrane region" description="Helical" evidence="1">
    <location>
        <begin position="64"/>
        <end position="85"/>
    </location>
</feature>
<keyword evidence="1" id="KW-0472">Membrane</keyword>
<evidence type="ECO:0000313" key="2">
    <source>
        <dbReference type="EMBL" id="TDW22633.1"/>
    </source>
</evidence>
<comment type="caution">
    <text evidence="2">The sequence shown here is derived from an EMBL/GenBank/DDBJ whole genome shotgun (WGS) entry which is preliminary data.</text>
</comment>
<accession>A0A4R7ZWX9</accession>
<evidence type="ECO:0000256" key="1">
    <source>
        <dbReference type="SAM" id="Phobius"/>
    </source>
</evidence>
<keyword evidence="1" id="KW-1133">Transmembrane helix</keyword>
<gene>
    <name evidence="2" type="ORF">EV650_1470</name>
</gene>
<reference evidence="2 3" key="1">
    <citation type="submission" date="2019-03" db="EMBL/GenBank/DDBJ databases">
        <title>Genomic Encyclopedia of Type Strains, Phase III (KMG-III): the genomes of soil and plant-associated and newly described type strains.</title>
        <authorList>
            <person name="Whitman W."/>
        </authorList>
    </citation>
    <scope>NUCLEOTIDE SEQUENCE [LARGE SCALE GENOMIC DNA]</scope>
    <source>
        <strain evidence="2 3">VKM Ac-2570</strain>
    </source>
</reference>
<organism evidence="2 3">
    <name type="scientific">Kribbella kalugense</name>
    <dbReference type="NCBI Taxonomy" id="2512221"/>
    <lineage>
        <taxon>Bacteria</taxon>
        <taxon>Bacillati</taxon>
        <taxon>Actinomycetota</taxon>
        <taxon>Actinomycetes</taxon>
        <taxon>Propionibacteriales</taxon>
        <taxon>Kribbellaceae</taxon>
        <taxon>Kribbella</taxon>
    </lineage>
</organism>
<sequence length="90" mass="9400">MARVVNQVRVGAVCSCEWPSQDKEPSSMKKSLWVVVGGVVAVLGLLFTLQGTNVIGGSAMSGTTFWAVAGPIIFLIGLALGAVGIRGRRR</sequence>
<dbReference type="Proteomes" id="UP000295447">
    <property type="component" value="Unassembled WGS sequence"/>
</dbReference>
<feature type="transmembrane region" description="Helical" evidence="1">
    <location>
        <begin position="32"/>
        <end position="52"/>
    </location>
</feature>
<dbReference type="AlphaFoldDB" id="A0A4R7ZWX9"/>
<dbReference type="EMBL" id="SODF01000001">
    <property type="protein sequence ID" value="TDW22633.1"/>
    <property type="molecule type" value="Genomic_DNA"/>
</dbReference>
<proteinExistence type="predicted"/>
<keyword evidence="3" id="KW-1185">Reference proteome</keyword>
<protein>
    <submittedName>
        <fullName evidence="2">Uncharacterized protein</fullName>
    </submittedName>
</protein>